<dbReference type="InterPro" id="IPR049458">
    <property type="entry name" value="EpsG-like"/>
</dbReference>
<feature type="transmembrane region" description="Helical" evidence="1">
    <location>
        <begin position="92"/>
        <end position="115"/>
    </location>
</feature>
<feature type="transmembrane region" description="Helical" evidence="1">
    <location>
        <begin position="278"/>
        <end position="296"/>
    </location>
</feature>
<dbReference type="EMBL" id="JALHBS010000104">
    <property type="protein sequence ID" value="MCP3056659.1"/>
    <property type="molecule type" value="Genomic_DNA"/>
</dbReference>
<proteinExistence type="predicted"/>
<feature type="transmembrane region" description="Helical" evidence="1">
    <location>
        <begin position="196"/>
        <end position="224"/>
    </location>
</feature>
<feature type="transmembrane region" description="Helical" evidence="1">
    <location>
        <begin position="167"/>
        <end position="189"/>
    </location>
</feature>
<feature type="transmembrane region" description="Helical" evidence="1">
    <location>
        <begin position="333"/>
        <end position="359"/>
    </location>
</feature>
<feature type="transmembrane region" description="Helical" evidence="1">
    <location>
        <begin position="127"/>
        <end position="155"/>
    </location>
</feature>
<comment type="caution">
    <text evidence="2">The sequence shown here is derived from an EMBL/GenBank/DDBJ whole genome shotgun (WGS) entry which is preliminary data.</text>
</comment>
<dbReference type="Pfam" id="PF14897">
    <property type="entry name" value="EpsG"/>
    <property type="match status" value="1"/>
</dbReference>
<keyword evidence="1" id="KW-0812">Transmembrane</keyword>
<evidence type="ECO:0000256" key="1">
    <source>
        <dbReference type="SAM" id="Phobius"/>
    </source>
</evidence>
<name>A0A9X2HFI8_9HYPH</name>
<sequence>MTIYLTIAATLTIFAILTVWRKEWATWAGIAASVTLIAFAGFRYRTGYDWPAYEMIFAAVPELTGAVCDGIPRMDVLVEPLFLWLNIAIKTFGGGIETMIFVVAMINIAMVHVVVSRISKSMAIVWLVYFGLIFLVAQMAVLRQALASSFALLALLLAVEKRPVSSVLSMIASTGFHITGAFFAPLLVLRRWRPVWWLPAAVIGVGVLAAISGVSVAQTVIAAVSPMMPDWIAFKLTFYAATKSAPISIGTAGLIGFHIVVLGVLYVAPTQKERHDPFVVMGIWVTIWVLVAHLFVSEMPIFWNRIMMVSIPWQIAAVYRLDAVRMAPLWLRGGSVAGLAVFSAGLHVVGSFIGAVSAISDRIRGSC</sequence>
<dbReference type="RefSeq" id="WP_253965461.1">
    <property type="nucleotide sequence ID" value="NZ_JALHBS010000104.1"/>
</dbReference>
<evidence type="ECO:0000313" key="3">
    <source>
        <dbReference type="Proteomes" id="UP001155220"/>
    </source>
</evidence>
<keyword evidence="1" id="KW-1133">Transmembrane helix</keyword>
<feature type="transmembrane region" description="Helical" evidence="1">
    <location>
        <begin position="244"/>
        <end position="266"/>
    </location>
</feature>
<dbReference type="AlphaFoldDB" id="A0A9X2HFI8"/>
<evidence type="ECO:0000313" key="2">
    <source>
        <dbReference type="EMBL" id="MCP3056659.1"/>
    </source>
</evidence>
<keyword evidence="3" id="KW-1185">Reference proteome</keyword>
<protein>
    <submittedName>
        <fullName evidence="2">EpsG family protein</fullName>
    </submittedName>
</protein>
<keyword evidence="1" id="KW-0472">Membrane</keyword>
<feature type="transmembrane region" description="Helical" evidence="1">
    <location>
        <begin position="25"/>
        <end position="44"/>
    </location>
</feature>
<accession>A0A9X2HFI8</accession>
<organism evidence="2 3">
    <name type="scientific">Aurantimonas marianensis</name>
    <dbReference type="NCBI Taxonomy" id="2920428"/>
    <lineage>
        <taxon>Bacteria</taxon>
        <taxon>Pseudomonadati</taxon>
        <taxon>Pseudomonadota</taxon>
        <taxon>Alphaproteobacteria</taxon>
        <taxon>Hyphomicrobiales</taxon>
        <taxon>Aurantimonadaceae</taxon>
        <taxon>Aurantimonas</taxon>
    </lineage>
</organism>
<dbReference type="Proteomes" id="UP001155220">
    <property type="component" value="Unassembled WGS sequence"/>
</dbReference>
<reference evidence="2" key="1">
    <citation type="submission" date="2022-03" db="EMBL/GenBank/DDBJ databases">
        <title>Aurantimonas Liuensis sp. Nov., isolated from the hadal seawater of the Mariana Trench.</title>
        <authorList>
            <person name="Liu R."/>
        </authorList>
    </citation>
    <scope>NUCLEOTIDE SEQUENCE</scope>
    <source>
        <strain evidence="2">LRZ36</strain>
    </source>
</reference>
<gene>
    <name evidence="2" type="ORF">MJ956_16125</name>
</gene>
<feature type="transmembrane region" description="Helical" evidence="1">
    <location>
        <begin position="56"/>
        <end position="72"/>
    </location>
</feature>